<evidence type="ECO:0000313" key="2">
    <source>
        <dbReference type="Proteomes" id="UP000648482"/>
    </source>
</evidence>
<sequence>MTFTILLVGYVGILTHIVKMRQVKAVKLLRKHFYLAVWSENLAQWALTSP</sequence>
<gene>
    <name evidence="1" type="ORF">PALI_a2801</name>
</gene>
<reference evidence="1 2" key="1">
    <citation type="submission" date="2015-06" db="EMBL/GenBank/DDBJ databases">
        <title>Genome sequence of Pseudoalteromonas aliena.</title>
        <authorList>
            <person name="Xie B.-B."/>
            <person name="Rong J.-C."/>
            <person name="Qin Q.-L."/>
            <person name="Zhang Y.-Z."/>
        </authorList>
    </citation>
    <scope>NUCLEOTIDE SEQUENCE [LARGE SCALE GENOMIC DNA]</scope>
    <source>
        <strain evidence="1 2">SW19</strain>
    </source>
</reference>
<dbReference type="Proteomes" id="UP000648482">
    <property type="component" value="Unassembled WGS sequence"/>
</dbReference>
<evidence type="ECO:0008006" key="3">
    <source>
        <dbReference type="Google" id="ProtNLM"/>
    </source>
</evidence>
<organism evidence="1 2">
    <name type="scientific">Pseudoalteromonas aliena SW19</name>
    <dbReference type="NCBI Taxonomy" id="1314866"/>
    <lineage>
        <taxon>Bacteria</taxon>
        <taxon>Pseudomonadati</taxon>
        <taxon>Pseudomonadota</taxon>
        <taxon>Gammaproteobacteria</taxon>
        <taxon>Alteromonadales</taxon>
        <taxon>Pseudoalteromonadaceae</taxon>
        <taxon>Pseudoalteromonas</taxon>
    </lineage>
</organism>
<proteinExistence type="predicted"/>
<accession>A0ABR9E340</accession>
<protein>
    <recommendedName>
        <fullName evidence="3">Transposase</fullName>
    </recommendedName>
</protein>
<name>A0ABR9E340_9GAMM</name>
<comment type="caution">
    <text evidence="1">The sequence shown here is derived from an EMBL/GenBank/DDBJ whole genome shotgun (WGS) entry which is preliminary data.</text>
</comment>
<evidence type="ECO:0000313" key="1">
    <source>
        <dbReference type="EMBL" id="MBE0360758.1"/>
    </source>
</evidence>
<dbReference type="EMBL" id="AQGU01000027">
    <property type="protein sequence ID" value="MBE0360758.1"/>
    <property type="molecule type" value="Genomic_DNA"/>
</dbReference>
<keyword evidence="2" id="KW-1185">Reference proteome</keyword>